<reference evidence="2 3" key="1">
    <citation type="journal article" date="2016" name="Proc. Natl. Acad. Sci. U.S.A.">
        <title>Lipid metabolic changes in an early divergent fungus govern the establishment of a mutualistic symbiosis with endobacteria.</title>
        <authorList>
            <person name="Lastovetsky O.A."/>
            <person name="Gaspar M.L."/>
            <person name="Mondo S.J."/>
            <person name="LaButti K.M."/>
            <person name="Sandor L."/>
            <person name="Grigoriev I.V."/>
            <person name="Henry S.A."/>
            <person name="Pawlowska T.E."/>
        </authorList>
    </citation>
    <scope>NUCLEOTIDE SEQUENCE [LARGE SCALE GENOMIC DNA]</scope>
    <source>
        <strain evidence="2 3">ATCC 52813</strain>
    </source>
</reference>
<accession>A0A2G4T5E3</accession>
<dbReference type="Proteomes" id="UP000242254">
    <property type="component" value="Unassembled WGS sequence"/>
</dbReference>
<dbReference type="EMBL" id="KZ303843">
    <property type="protein sequence ID" value="PHZ16227.1"/>
    <property type="molecule type" value="Genomic_DNA"/>
</dbReference>
<feature type="region of interest" description="Disordered" evidence="1">
    <location>
        <begin position="236"/>
        <end position="256"/>
    </location>
</feature>
<proteinExistence type="predicted"/>
<dbReference type="RefSeq" id="XP_023469935.1">
    <property type="nucleotide sequence ID" value="XM_023611825.1"/>
</dbReference>
<sequence length="256" mass="30306">MLYCVHENSTPEQPKAKKYCRILQDLKSQDFDVVQADNTISVERFDYFLQARSEQFIALSDFYRHTITNYDNGCSLFRKIRLSAYFNKQRVDQKLIQDLRAKFGEDAVFVMGNWSAPHARYHEPIRGLGFRRLLKKYGFQAYLIDEYKASRCCPTYHNESLRTFRRRHPTAVCHGLLRCTNLYSRPAMAAPDRYRLWNRDAAACFNYMHILRGLRRNGIVAHRFCRVAVAPTKRRRRVDDQEQSRTRIRLDDDSSS</sequence>
<evidence type="ECO:0000313" key="3">
    <source>
        <dbReference type="Proteomes" id="UP000242254"/>
    </source>
</evidence>
<keyword evidence="3" id="KW-1185">Reference proteome</keyword>
<evidence type="ECO:0000313" key="2">
    <source>
        <dbReference type="EMBL" id="PHZ16227.1"/>
    </source>
</evidence>
<dbReference type="AlphaFoldDB" id="A0A2G4T5E3"/>
<dbReference type="GeneID" id="35442814"/>
<protein>
    <submittedName>
        <fullName evidence="2">Uncharacterized protein</fullName>
    </submittedName>
</protein>
<evidence type="ECO:0000256" key="1">
    <source>
        <dbReference type="SAM" id="MobiDB-lite"/>
    </source>
</evidence>
<name>A0A2G4T5E3_RHIZD</name>
<feature type="compositionally biased region" description="Basic and acidic residues" evidence="1">
    <location>
        <begin position="237"/>
        <end position="256"/>
    </location>
</feature>
<gene>
    <name evidence="2" type="ORF">RHIMIDRAFT_265503</name>
</gene>
<organism evidence="2 3">
    <name type="scientific">Rhizopus microsporus ATCC 52813</name>
    <dbReference type="NCBI Taxonomy" id="1340429"/>
    <lineage>
        <taxon>Eukaryota</taxon>
        <taxon>Fungi</taxon>
        <taxon>Fungi incertae sedis</taxon>
        <taxon>Mucoromycota</taxon>
        <taxon>Mucoromycotina</taxon>
        <taxon>Mucoromycetes</taxon>
        <taxon>Mucorales</taxon>
        <taxon>Mucorineae</taxon>
        <taxon>Rhizopodaceae</taxon>
        <taxon>Rhizopus</taxon>
    </lineage>
</organism>